<feature type="transmembrane region" description="Helical" evidence="1">
    <location>
        <begin position="302"/>
        <end position="323"/>
    </location>
</feature>
<keyword evidence="1" id="KW-0472">Membrane</keyword>
<keyword evidence="1" id="KW-0812">Transmembrane</keyword>
<feature type="domain" description="BMP and activin membrane-bound inhibitor C-terminal" evidence="4">
    <location>
        <begin position="292"/>
        <end position="327"/>
    </location>
</feature>
<evidence type="ECO:0000259" key="4">
    <source>
        <dbReference type="Pfam" id="PF19337"/>
    </source>
</evidence>
<accession>A0A194Q2U3</accession>
<evidence type="ECO:0000256" key="2">
    <source>
        <dbReference type="SAM" id="SignalP"/>
    </source>
</evidence>
<protein>
    <submittedName>
        <fullName evidence="5">BMP and activin membrane-bound inhibitor-like</fullName>
    </submittedName>
</protein>
<keyword evidence="2" id="KW-0732">Signal</keyword>
<gene>
    <name evidence="5" type="ORF">RR46_05503</name>
</gene>
<dbReference type="Pfam" id="PF06211">
    <property type="entry name" value="BAMBI"/>
    <property type="match status" value="1"/>
</dbReference>
<keyword evidence="1" id="KW-1133">Transmembrane helix</keyword>
<dbReference type="Proteomes" id="UP000053268">
    <property type="component" value="Unassembled WGS sequence"/>
</dbReference>
<dbReference type="InterPro" id="IPR045860">
    <property type="entry name" value="Snake_toxin-like_sf"/>
</dbReference>
<dbReference type="Pfam" id="PF19337">
    <property type="entry name" value="BAMBI_C"/>
    <property type="match status" value="1"/>
</dbReference>
<evidence type="ECO:0000313" key="6">
    <source>
        <dbReference type="Proteomes" id="UP000053268"/>
    </source>
</evidence>
<dbReference type="InterPro" id="IPR045806">
    <property type="entry name" value="BAMBI_C"/>
</dbReference>
<dbReference type="InterPro" id="IPR045807">
    <property type="entry name" value="BAMBI_N"/>
</dbReference>
<proteinExistence type="predicted"/>
<sequence>MGSLWLAFRWKLPAAAITGAAVDNYAPSRKHINEDNSARAIKGMRLANMLLIQPSSQILNSGIAADLLRSEILMDNRYKSSVECKQGHEATLLFRHSQAYDFRSNKRARREPHLISAINYQIKRAPTACERKEKATTLLQPQPTITLYLYAGSDLEVKLLLLALPVATLCCHTMSGDVEGVRCYCNTAQCVGTAYMCRARRGGGCYSDLPAPRPHHARHGCLHHLADTEQEALSYCQNSPSSAAPRGQHSLLLCCFRDLCNHEDSPLARARLNLTNEHDPNGVATERGASYNGEVWFKAATIAVPVCGALILFLLVAVAVRLLRADALLHADRKLRGGYMSPAQHCSEDVKKVWVGSSSSPLLVAPGGCLVAVERAQLVDASASTQLCDIQR</sequence>
<feature type="domain" description="BMP and activin membrane-bound inhibitor N-terminal" evidence="3">
    <location>
        <begin position="169"/>
        <end position="262"/>
    </location>
</feature>
<feature type="signal peptide" evidence="2">
    <location>
        <begin position="1"/>
        <end position="15"/>
    </location>
</feature>
<dbReference type="EMBL" id="KQ459580">
    <property type="protein sequence ID" value="KPI99319.1"/>
    <property type="molecule type" value="Genomic_DNA"/>
</dbReference>
<organism evidence="5 6">
    <name type="scientific">Papilio xuthus</name>
    <name type="common">Asian swallowtail butterfly</name>
    <dbReference type="NCBI Taxonomy" id="66420"/>
    <lineage>
        <taxon>Eukaryota</taxon>
        <taxon>Metazoa</taxon>
        <taxon>Ecdysozoa</taxon>
        <taxon>Arthropoda</taxon>
        <taxon>Hexapoda</taxon>
        <taxon>Insecta</taxon>
        <taxon>Pterygota</taxon>
        <taxon>Neoptera</taxon>
        <taxon>Endopterygota</taxon>
        <taxon>Lepidoptera</taxon>
        <taxon>Glossata</taxon>
        <taxon>Ditrysia</taxon>
        <taxon>Papilionoidea</taxon>
        <taxon>Papilionidae</taxon>
        <taxon>Papilioninae</taxon>
        <taxon>Papilio</taxon>
    </lineage>
</organism>
<name>A0A194Q2U3_PAPXU</name>
<evidence type="ECO:0000259" key="3">
    <source>
        <dbReference type="Pfam" id="PF06211"/>
    </source>
</evidence>
<dbReference type="Gene3D" id="2.10.60.10">
    <property type="entry name" value="CD59"/>
    <property type="match status" value="1"/>
</dbReference>
<evidence type="ECO:0000256" key="1">
    <source>
        <dbReference type="SAM" id="Phobius"/>
    </source>
</evidence>
<evidence type="ECO:0000313" key="5">
    <source>
        <dbReference type="EMBL" id="KPI99319.1"/>
    </source>
</evidence>
<dbReference type="STRING" id="66420.A0A194Q2U3"/>
<dbReference type="AlphaFoldDB" id="A0A194Q2U3"/>
<feature type="chain" id="PRO_5012542962" evidence="2">
    <location>
        <begin position="16"/>
        <end position="392"/>
    </location>
</feature>
<dbReference type="CDD" id="cd23576">
    <property type="entry name" value="TFP_LU_ECD_BAMBI"/>
    <property type="match status" value="1"/>
</dbReference>
<reference evidence="5 6" key="1">
    <citation type="journal article" date="2015" name="Nat. Commun.">
        <title>Outbred genome sequencing and CRISPR/Cas9 gene editing in butterflies.</title>
        <authorList>
            <person name="Li X."/>
            <person name="Fan D."/>
            <person name="Zhang W."/>
            <person name="Liu G."/>
            <person name="Zhang L."/>
            <person name="Zhao L."/>
            <person name="Fang X."/>
            <person name="Chen L."/>
            <person name="Dong Y."/>
            <person name="Chen Y."/>
            <person name="Ding Y."/>
            <person name="Zhao R."/>
            <person name="Feng M."/>
            <person name="Zhu Y."/>
            <person name="Feng Y."/>
            <person name="Jiang X."/>
            <person name="Zhu D."/>
            <person name="Xiang H."/>
            <person name="Feng X."/>
            <person name="Li S."/>
            <person name="Wang J."/>
            <person name="Zhang G."/>
            <person name="Kronforst M.R."/>
            <person name="Wang W."/>
        </authorList>
    </citation>
    <scope>NUCLEOTIDE SEQUENCE [LARGE SCALE GENOMIC DNA]</scope>
    <source>
        <strain evidence="5">Ya'a_city_454_Px</strain>
        <tissue evidence="5">Whole body</tissue>
    </source>
</reference>
<keyword evidence="6" id="KW-1185">Reference proteome</keyword>